<dbReference type="SUPFAM" id="SSF57440">
    <property type="entry name" value="Kringle-like"/>
    <property type="match status" value="1"/>
</dbReference>
<dbReference type="Gene3D" id="2.120.10.30">
    <property type="entry name" value="TolB, C-terminal domain"/>
    <property type="match status" value="3"/>
</dbReference>
<name>A0ABN7S138_OIKDI</name>
<dbReference type="SMART" id="SM00135">
    <property type="entry name" value="LY"/>
    <property type="match status" value="6"/>
</dbReference>
<dbReference type="PROSITE" id="PS50070">
    <property type="entry name" value="KRINGLE_2"/>
    <property type="match status" value="1"/>
</dbReference>
<dbReference type="SMART" id="SM00130">
    <property type="entry name" value="KR"/>
    <property type="match status" value="1"/>
</dbReference>
<evidence type="ECO:0000259" key="6">
    <source>
        <dbReference type="PROSITE" id="PS50070"/>
    </source>
</evidence>
<dbReference type="InterPro" id="IPR000001">
    <property type="entry name" value="Kringle"/>
</dbReference>
<dbReference type="EMBL" id="OU015568">
    <property type="protein sequence ID" value="CAG5087975.1"/>
    <property type="molecule type" value="Genomic_DNA"/>
</dbReference>
<sequence>MRLATAALISAAESKWDSAKKCWHGPTSRYDGDIAVTESGKTCQQWSLDVPHVPKHRPANPEHNHCRNPDLDLAGPWCYTTDPETRWEYCNIDSCDDQESYVVWTNFDSDNQSSHLVKVHANPEVVRNQTDTSGSFSVHAITMSNSTETKSEFWALGADYNNKRIYWTDYRAQQIGMYDWENSETREGLYKGMAHGIENLAVDWVTGNVYWTDSDYKWIMVADKDFKYFNAVYKAANDPNGPPYGLAIHSTKQYIFWSTYKIMGAKILRADLTADGMDATKFKTITSFPTVHDVTGLTVDYSDNRLYWTDFLGSAAVVSSSDLDGNYVVQHFHRTGSVFWGVDTFDHYLYVTDIYPKFMNEGKKYMLWVVTKRYIDEKCFESEQDNADNVNCIGDDNTVLEEHLKDAANEQKSFRYSLSGRPRSVTVYSPYSTPMHEVPDNPCAEDAYGLQGGCQHICIPSKPPSGATKNRTCMCSVGYSLKKPQQVGCYAEFQSAPYMVFADIDHGLIFQMKMNDTLSAEQLEKHEYNVIPSELTDEIHALCVDQSTQTLFYADKTKKIIVSKRNSEPEQVVAENVIALSCAIDPVGKNIFIVESETRNIQVIGYRSQDIQLQKTIVDIAGTSDVDTQNTQNVALDHKRKRVCWTDPTLTENKGKIECANFDGTDRKEIFNELNWPQGVKFEEFNMLFTEALSGIVYEVKLSKIDTISSEKGLSGQELQNIALDANDNSVTMYNISAAMPRVKQFQMDVETYGDWIYYADLKHNAVERINRKTFKETGNLDRPQQYGPGEFFSIASLHIVTDKLSDQYDSECDSCDSSKLCLVTKKADGTNAYKCECPDNSDLGVDGSCLAGTTKEYSIINCPTATIVSADKCRLVADYNIEYPEIESDGQKESPANFDWNFYTRFSGGDRNAFTFSDTNADKVLQLKQGRTVIVMEGTKNEGAEEVRCTWSVDVSVASCDWNKVNLPSDMEPFQSSCQPTGQFVMPGAKEPSGQLINIRCKDGNKRIQPYLNGKMIQNVEDKSVSFRSLTTSSDLSDCQNREDLGSNEEGIVAKECSVTRGGSDLPMKSMLYECKPDAEDNQFVHPFDHLIEGDITFKCEIPTTPPRGLTPSEGQNDSDEVTPKSFDTDAEKTADSPKKKSFAGLIIFFVILLVAVVGFILYKRMKNEYGGFSLRNLVSRPAAGADMQVPASSTPYAAM</sequence>
<organism evidence="7 8">
    <name type="scientific">Oikopleura dioica</name>
    <name type="common">Tunicate</name>
    <dbReference type="NCBI Taxonomy" id="34765"/>
    <lineage>
        <taxon>Eukaryota</taxon>
        <taxon>Metazoa</taxon>
        <taxon>Chordata</taxon>
        <taxon>Tunicata</taxon>
        <taxon>Appendicularia</taxon>
        <taxon>Copelata</taxon>
        <taxon>Oikopleuridae</taxon>
        <taxon>Oikopleura</taxon>
    </lineage>
</organism>
<evidence type="ECO:0000256" key="3">
    <source>
        <dbReference type="PROSITE-ProRule" id="PRU00121"/>
    </source>
</evidence>
<evidence type="ECO:0000256" key="2">
    <source>
        <dbReference type="ARBA" id="ARBA00023157"/>
    </source>
</evidence>
<keyword evidence="5" id="KW-1133">Transmembrane helix</keyword>
<keyword evidence="5" id="KW-0812">Transmembrane</keyword>
<dbReference type="Proteomes" id="UP001158576">
    <property type="component" value="Chromosome PAR"/>
</dbReference>
<keyword evidence="8" id="KW-1185">Reference proteome</keyword>
<evidence type="ECO:0000256" key="1">
    <source>
        <dbReference type="ARBA" id="ARBA00022572"/>
    </source>
</evidence>
<keyword evidence="5" id="KW-0472">Membrane</keyword>
<keyword evidence="1 3" id="KW-0420">Kringle</keyword>
<evidence type="ECO:0000313" key="8">
    <source>
        <dbReference type="Proteomes" id="UP001158576"/>
    </source>
</evidence>
<dbReference type="PANTHER" id="PTHR46513:SF13">
    <property type="entry name" value="EGF-LIKE DOMAIN-CONTAINING PROTEIN"/>
    <property type="match status" value="1"/>
</dbReference>
<dbReference type="InterPro" id="IPR038178">
    <property type="entry name" value="Kringle_sf"/>
</dbReference>
<dbReference type="Pfam" id="PF00051">
    <property type="entry name" value="Kringle"/>
    <property type="match status" value="1"/>
</dbReference>
<dbReference type="CDD" id="cd00108">
    <property type="entry name" value="KR"/>
    <property type="match status" value="1"/>
</dbReference>
<dbReference type="SUPFAM" id="SSF63825">
    <property type="entry name" value="YWTD domain"/>
    <property type="match status" value="2"/>
</dbReference>
<proteinExistence type="predicted"/>
<dbReference type="PANTHER" id="PTHR46513">
    <property type="entry name" value="VITELLOGENIN RECEPTOR-LIKE PROTEIN-RELATED-RELATED"/>
    <property type="match status" value="1"/>
</dbReference>
<feature type="compositionally biased region" description="Basic and acidic residues" evidence="4">
    <location>
        <begin position="1128"/>
        <end position="1137"/>
    </location>
</feature>
<accession>A0ABN7S138</accession>
<keyword evidence="2" id="KW-1015">Disulfide bond</keyword>
<dbReference type="InterPro" id="IPR013806">
    <property type="entry name" value="Kringle-like"/>
</dbReference>
<dbReference type="SMART" id="SM00181">
    <property type="entry name" value="EGF"/>
    <property type="match status" value="2"/>
</dbReference>
<dbReference type="InterPro" id="IPR011042">
    <property type="entry name" value="6-blade_b-propeller_TolB-like"/>
</dbReference>
<evidence type="ECO:0000313" key="7">
    <source>
        <dbReference type="EMBL" id="CAG5087975.1"/>
    </source>
</evidence>
<evidence type="ECO:0000256" key="4">
    <source>
        <dbReference type="SAM" id="MobiDB-lite"/>
    </source>
</evidence>
<dbReference type="Gene3D" id="2.40.20.10">
    <property type="entry name" value="Plasminogen Kringle 4"/>
    <property type="match status" value="1"/>
</dbReference>
<feature type="region of interest" description="Disordered" evidence="4">
    <location>
        <begin position="1104"/>
        <end position="1137"/>
    </location>
</feature>
<gene>
    <name evidence="7" type="ORF">OKIOD_LOCUS3244</name>
</gene>
<protein>
    <submittedName>
        <fullName evidence="7">Oidioi.mRNA.OKI2018_I69.PAR.g11686.t1.cds</fullName>
    </submittedName>
</protein>
<dbReference type="InterPro" id="IPR000742">
    <property type="entry name" value="EGF"/>
</dbReference>
<feature type="domain" description="Kringle" evidence="6">
    <location>
        <begin position="21"/>
        <end position="95"/>
    </location>
</feature>
<dbReference type="InterPro" id="IPR050778">
    <property type="entry name" value="Cueball_EGF_LRP_Nidogen"/>
</dbReference>
<dbReference type="PRINTS" id="PR00018">
    <property type="entry name" value="KRINGLE"/>
</dbReference>
<feature type="transmembrane region" description="Helical" evidence="5">
    <location>
        <begin position="1144"/>
        <end position="1164"/>
    </location>
</feature>
<evidence type="ECO:0000256" key="5">
    <source>
        <dbReference type="SAM" id="Phobius"/>
    </source>
</evidence>
<comment type="caution">
    <text evidence="3">Lacks conserved residue(s) required for the propagation of feature annotation.</text>
</comment>
<dbReference type="InterPro" id="IPR000033">
    <property type="entry name" value="LDLR_classB_rpt"/>
</dbReference>
<reference evidence="7 8" key="1">
    <citation type="submission" date="2021-04" db="EMBL/GenBank/DDBJ databases">
        <authorList>
            <person name="Bliznina A."/>
        </authorList>
    </citation>
    <scope>NUCLEOTIDE SEQUENCE [LARGE SCALE GENOMIC DNA]</scope>
</reference>